<proteinExistence type="predicted"/>
<dbReference type="InterPro" id="IPR036047">
    <property type="entry name" value="F-box-like_dom_sf"/>
</dbReference>
<organism evidence="2 3">
    <name type="scientific">Saccharomycopsis crataegensis</name>
    <dbReference type="NCBI Taxonomy" id="43959"/>
    <lineage>
        <taxon>Eukaryota</taxon>
        <taxon>Fungi</taxon>
        <taxon>Dikarya</taxon>
        <taxon>Ascomycota</taxon>
        <taxon>Saccharomycotina</taxon>
        <taxon>Saccharomycetes</taxon>
        <taxon>Saccharomycopsidaceae</taxon>
        <taxon>Saccharomycopsis</taxon>
    </lineage>
</organism>
<sequence>MFRLLEYLFSSNPDNIHEEGLEKIVKSIEKPKGITTHHLITLVDDVTPLTTLPNNVLTRIIEYLPQNDLTNLAMTNSQFGRELVLRKLSKRIIIKKYPTLRDGDDNQWYIDTNYTTISNNGGKNINIEDTSSLLAKLHQFEQYLAHEPLAQCEELIIHDGLPTNDSPLLESLFRIVCTLMERNGGLKVLKIFEKPLRLKINEYLFHQLSSSNSNLTNIIVDSISDLNHLANFPKLRCLSLNIENDNLVDYNLLTDFNDTVVQTLLSLEELVIIDDEDASLRILKLLGDLLSAKQCGEKLTNLKSLKFNHYHGIHNYNSILRNFSIIVVEQLINLSQLTKLEMEINCDESHCECMGTFLTSLSRQLTNLTSVAILEKQYYNKHSPIYKHQVYEDWDLQAFSFLINLPNKQKITKLLIKNDPPIDGNIEDGLEGNYLRRRKLYETTLPRFPNLQQLVLPNLMSSICCYEQLVSDLLWNGCECLKCQQHLSLFDTYLMTHQYFDYKQTFDFKDMISPRLFGFFADVLASRIPFFANYSNRSPQKFVELVSATSPASSLNQFEMLDNITLMAPNAVRWDFHGFSKIVCRDFKNDGDDEFYSEELAQFVRDDDAKSDDCYYDDECFDILVQCVDHFFKGKYFDWLAKQQPELKNLQVVVLNGVYYRLEECNGRTLANCIYD</sequence>
<dbReference type="AlphaFoldDB" id="A0AAV5QFI7"/>
<gene>
    <name evidence="2" type="ORF">DASC09_004950</name>
</gene>
<dbReference type="SUPFAM" id="SSF81383">
    <property type="entry name" value="F-box domain"/>
    <property type="match status" value="1"/>
</dbReference>
<dbReference type="GeneID" id="90071149"/>
<reference evidence="2 3" key="1">
    <citation type="journal article" date="2023" name="Elife">
        <title>Identification of key yeast species and microbe-microbe interactions impacting larval growth of Drosophila in the wild.</title>
        <authorList>
            <person name="Mure A."/>
            <person name="Sugiura Y."/>
            <person name="Maeda R."/>
            <person name="Honda K."/>
            <person name="Sakurai N."/>
            <person name="Takahashi Y."/>
            <person name="Watada M."/>
            <person name="Katoh T."/>
            <person name="Gotoh A."/>
            <person name="Gotoh Y."/>
            <person name="Taniguchi I."/>
            <person name="Nakamura K."/>
            <person name="Hayashi T."/>
            <person name="Katayama T."/>
            <person name="Uemura T."/>
            <person name="Hattori Y."/>
        </authorList>
    </citation>
    <scope>NUCLEOTIDE SEQUENCE [LARGE SCALE GENOMIC DNA]</scope>
    <source>
        <strain evidence="2 3">SC-9</strain>
    </source>
</reference>
<dbReference type="EMBL" id="BTFZ01000001">
    <property type="protein sequence ID" value="GMM33170.1"/>
    <property type="molecule type" value="Genomic_DNA"/>
</dbReference>
<evidence type="ECO:0000259" key="1">
    <source>
        <dbReference type="PROSITE" id="PS50181"/>
    </source>
</evidence>
<dbReference type="RefSeq" id="XP_064850170.1">
    <property type="nucleotide sequence ID" value="XM_064994098.1"/>
</dbReference>
<comment type="caution">
    <text evidence="2">The sequence shown here is derived from an EMBL/GenBank/DDBJ whole genome shotgun (WGS) entry which is preliminary data.</text>
</comment>
<dbReference type="PROSITE" id="PS50181">
    <property type="entry name" value="FBOX"/>
    <property type="match status" value="1"/>
</dbReference>
<name>A0AAV5QFI7_9ASCO</name>
<dbReference type="InterPro" id="IPR001810">
    <property type="entry name" value="F-box_dom"/>
</dbReference>
<evidence type="ECO:0000313" key="3">
    <source>
        <dbReference type="Proteomes" id="UP001360560"/>
    </source>
</evidence>
<evidence type="ECO:0000313" key="2">
    <source>
        <dbReference type="EMBL" id="GMM33170.1"/>
    </source>
</evidence>
<accession>A0AAV5QFI7</accession>
<dbReference type="Proteomes" id="UP001360560">
    <property type="component" value="Unassembled WGS sequence"/>
</dbReference>
<keyword evidence="3" id="KW-1185">Reference proteome</keyword>
<feature type="domain" description="F-box" evidence="1">
    <location>
        <begin position="46"/>
        <end position="97"/>
    </location>
</feature>
<protein>
    <submittedName>
        <fullName evidence="2">Roy1 protein</fullName>
    </submittedName>
</protein>